<dbReference type="InterPro" id="IPR021272">
    <property type="entry name" value="DUF2851"/>
</dbReference>
<sequence>MTEEFIHYIWYYKKYNSLPLRTECNQEIEVINPGESNNHAGPDFFNAKIKIGGTLWAGNVEVHIRASDWFEHMHQTDKAYDNVILHVVEVSDATIKRSNGEPIPVLKLQCPVRLYREYLRLKSSVQWLACAGKLHNINPLEISLWLQRMLVERLEYKMYNIQRILDQTTQNWDETFYRLLFRSFGFGVNGDPFALLAQSIPLKVLLKYSDKLPLLEALLFGQAGFLMGDFKDAYLISLKKDYRFLQQKHGLHPIEVHLWRFLRLRPSNFPTIRIAQLAALLVELKGVFGRLINNARLKDIEHLLEVNVSEYWREHYVMQKKSDKKNKSLGSNSKNGIIINTIVPYLFAFGTITGNQTVVKRALDWLINLKAENNSVLDKWKEQNIKVNNAGDSQALIYLSNNYCKPKKCLRCSIGHKVLTIKNTE</sequence>
<dbReference type="AlphaFoldDB" id="A0A521ACL2"/>
<evidence type="ECO:0008006" key="3">
    <source>
        <dbReference type="Google" id="ProtNLM"/>
    </source>
</evidence>
<keyword evidence="2" id="KW-1185">Reference proteome</keyword>
<dbReference type="OrthoDB" id="1005072at2"/>
<evidence type="ECO:0000313" key="2">
    <source>
        <dbReference type="Proteomes" id="UP000319040"/>
    </source>
</evidence>
<organism evidence="1 2">
    <name type="scientific">Saccharicrinis carchari</name>
    <dbReference type="NCBI Taxonomy" id="1168039"/>
    <lineage>
        <taxon>Bacteria</taxon>
        <taxon>Pseudomonadati</taxon>
        <taxon>Bacteroidota</taxon>
        <taxon>Bacteroidia</taxon>
        <taxon>Marinilabiliales</taxon>
        <taxon>Marinilabiliaceae</taxon>
        <taxon>Saccharicrinis</taxon>
    </lineage>
</organism>
<proteinExistence type="predicted"/>
<accession>A0A521ACL2</accession>
<dbReference type="Pfam" id="PF11013">
    <property type="entry name" value="DUF2851"/>
    <property type="match status" value="1"/>
</dbReference>
<dbReference type="EMBL" id="FXTB01000001">
    <property type="protein sequence ID" value="SMO32535.1"/>
    <property type="molecule type" value="Genomic_DNA"/>
</dbReference>
<gene>
    <name evidence="1" type="ORF">SAMN06265379_10133</name>
</gene>
<reference evidence="1 2" key="1">
    <citation type="submission" date="2017-05" db="EMBL/GenBank/DDBJ databases">
        <authorList>
            <person name="Varghese N."/>
            <person name="Submissions S."/>
        </authorList>
    </citation>
    <scope>NUCLEOTIDE SEQUENCE [LARGE SCALE GENOMIC DNA]</scope>
    <source>
        <strain evidence="1 2">DSM 27040</strain>
    </source>
</reference>
<dbReference type="Proteomes" id="UP000319040">
    <property type="component" value="Unassembled WGS sequence"/>
</dbReference>
<evidence type="ECO:0000313" key="1">
    <source>
        <dbReference type="EMBL" id="SMO32535.1"/>
    </source>
</evidence>
<protein>
    <recommendedName>
        <fullName evidence="3">DUF2851 domain-containing protein</fullName>
    </recommendedName>
</protein>
<name>A0A521ACL2_SACCC</name>
<dbReference type="RefSeq" id="WP_142531459.1">
    <property type="nucleotide sequence ID" value="NZ_FXTB01000001.1"/>
</dbReference>